<comment type="pathway">
    <text evidence="1 7">Amino-acid biosynthesis; L-arginine biosynthesis; N(2)-acetyl-L-ornithine from L-glutamate: step 3/4.</text>
</comment>
<dbReference type="PROSITE" id="PS01224">
    <property type="entry name" value="ARGC"/>
    <property type="match status" value="1"/>
</dbReference>
<dbReference type="OrthoDB" id="9801289at2"/>
<reference evidence="11" key="1">
    <citation type="submission" date="2016-08" db="EMBL/GenBank/DDBJ databases">
        <authorList>
            <person name="Varghese N."/>
            <person name="Submissions Spin"/>
        </authorList>
    </citation>
    <scope>NUCLEOTIDE SEQUENCE [LARGE SCALE GENOMIC DNA]</scope>
    <source>
        <strain evidence="11">SGD-1123</strain>
    </source>
</reference>
<feature type="domain" description="Semialdehyde dehydrogenase NAD-binding" evidence="9">
    <location>
        <begin position="2"/>
        <end position="140"/>
    </location>
</feature>
<dbReference type="GO" id="GO:0006526">
    <property type="term" value="P:L-arginine biosynthetic process"/>
    <property type="evidence" value="ECO:0007669"/>
    <property type="project" value="UniProtKB-UniRule"/>
</dbReference>
<evidence type="ECO:0000313" key="11">
    <source>
        <dbReference type="Proteomes" id="UP000181997"/>
    </source>
</evidence>
<comment type="subcellular location">
    <subcellularLocation>
        <location evidence="7">Cytoplasm</location>
    </subcellularLocation>
</comment>
<dbReference type="UniPathway" id="UPA00068">
    <property type="reaction ID" value="UER00108"/>
</dbReference>
<protein>
    <recommendedName>
        <fullName evidence="7">N-acetyl-gamma-glutamyl-phosphate reductase</fullName>
        <shortName evidence="7">AGPR</shortName>
        <ecNumber evidence="7">1.2.1.38</ecNumber>
    </recommendedName>
    <alternativeName>
        <fullName evidence="7">N-acetyl-glutamate semialdehyde dehydrogenase</fullName>
        <shortName evidence="7">NAGSA dehydrogenase</shortName>
    </alternativeName>
</protein>
<dbReference type="PANTHER" id="PTHR32338:SF10">
    <property type="entry name" value="N-ACETYL-GAMMA-GLUTAMYL-PHOSPHATE REDUCTASE, CHLOROPLASTIC-RELATED"/>
    <property type="match status" value="1"/>
</dbReference>
<dbReference type="SMART" id="SM00859">
    <property type="entry name" value="Semialdhyde_dh"/>
    <property type="match status" value="1"/>
</dbReference>
<dbReference type="EC" id="1.2.1.38" evidence="7"/>
<dbReference type="SUPFAM" id="SSF51735">
    <property type="entry name" value="NAD(P)-binding Rossmann-fold domains"/>
    <property type="match status" value="1"/>
</dbReference>
<dbReference type="GO" id="GO:0003942">
    <property type="term" value="F:N-acetyl-gamma-glutamyl-phosphate reductase activity"/>
    <property type="evidence" value="ECO:0007669"/>
    <property type="project" value="UniProtKB-UniRule"/>
</dbReference>
<evidence type="ECO:0000256" key="2">
    <source>
        <dbReference type="ARBA" id="ARBA00022571"/>
    </source>
</evidence>
<dbReference type="CDD" id="cd17895">
    <property type="entry name" value="AGPR_1_N"/>
    <property type="match status" value="1"/>
</dbReference>
<keyword evidence="3 7" id="KW-0028">Amino-acid biosynthesis</keyword>
<evidence type="ECO:0000256" key="6">
    <source>
        <dbReference type="ARBA" id="ARBA00050557"/>
    </source>
</evidence>
<keyword evidence="11" id="KW-1185">Reference proteome</keyword>
<keyword evidence="2 7" id="KW-0055">Arginine biosynthesis</keyword>
<name>A0A0V8HFW0_9BACI</name>
<dbReference type="Gene3D" id="3.30.360.10">
    <property type="entry name" value="Dihydrodipicolinate Reductase, domain 2"/>
    <property type="match status" value="1"/>
</dbReference>
<dbReference type="InterPro" id="IPR023013">
    <property type="entry name" value="AGPR_AS"/>
</dbReference>
<dbReference type="InterPro" id="IPR000706">
    <property type="entry name" value="AGPR_type-1"/>
</dbReference>
<dbReference type="SUPFAM" id="SSF55347">
    <property type="entry name" value="Glyceraldehyde-3-phosphate dehydrogenase-like, C-terminal domain"/>
    <property type="match status" value="1"/>
</dbReference>
<accession>A0A0V8HFW0</accession>
<dbReference type="InterPro" id="IPR036291">
    <property type="entry name" value="NAD(P)-bd_dom_sf"/>
</dbReference>
<dbReference type="GO" id="GO:0005737">
    <property type="term" value="C:cytoplasm"/>
    <property type="evidence" value="ECO:0007669"/>
    <property type="project" value="UniProtKB-SubCell"/>
</dbReference>
<evidence type="ECO:0000256" key="4">
    <source>
        <dbReference type="ARBA" id="ARBA00022857"/>
    </source>
</evidence>
<keyword evidence="5 7" id="KW-0560">Oxidoreductase</keyword>
<keyword evidence="4 7" id="KW-0521">NADP</keyword>
<evidence type="ECO:0000256" key="7">
    <source>
        <dbReference type="HAMAP-Rule" id="MF_00150"/>
    </source>
</evidence>
<evidence type="ECO:0000313" key="10">
    <source>
        <dbReference type="EMBL" id="SCC20074.1"/>
    </source>
</evidence>
<dbReference type="RefSeq" id="WP_058299110.1">
    <property type="nucleotide sequence ID" value="NZ_FMAU01000003.1"/>
</dbReference>
<gene>
    <name evidence="7" type="primary">argC</name>
    <name evidence="10" type="ORF">GA0061094_3107</name>
</gene>
<proteinExistence type="inferred from homology"/>
<dbReference type="GO" id="GO:0070401">
    <property type="term" value="F:NADP+ binding"/>
    <property type="evidence" value="ECO:0007669"/>
    <property type="project" value="InterPro"/>
</dbReference>
<dbReference type="Pfam" id="PF01118">
    <property type="entry name" value="Semialdhyde_dh"/>
    <property type="match status" value="1"/>
</dbReference>
<dbReference type="InterPro" id="IPR058924">
    <property type="entry name" value="AGPR_dimerisation_dom"/>
</dbReference>
<organism evidence="10 11">
    <name type="scientific">[Bacillus] enclensis</name>
    <dbReference type="NCBI Taxonomy" id="1402860"/>
    <lineage>
        <taxon>Bacteria</taxon>
        <taxon>Bacillati</taxon>
        <taxon>Bacillota</taxon>
        <taxon>Bacilli</taxon>
        <taxon>Bacillales</taxon>
        <taxon>Bacillaceae</taxon>
        <taxon>Rossellomorea</taxon>
    </lineage>
</organism>
<evidence type="ECO:0000256" key="8">
    <source>
        <dbReference type="PROSITE-ProRule" id="PRU10010"/>
    </source>
</evidence>
<dbReference type="GO" id="GO:0051287">
    <property type="term" value="F:NAD binding"/>
    <property type="evidence" value="ECO:0007669"/>
    <property type="project" value="InterPro"/>
</dbReference>
<evidence type="ECO:0000256" key="1">
    <source>
        <dbReference type="ARBA" id="ARBA00004862"/>
    </source>
</evidence>
<dbReference type="Gene3D" id="3.40.50.720">
    <property type="entry name" value="NAD(P)-binding Rossmann-like Domain"/>
    <property type="match status" value="1"/>
</dbReference>
<dbReference type="CDD" id="cd23934">
    <property type="entry name" value="AGPR_1_C"/>
    <property type="match status" value="1"/>
</dbReference>
<dbReference type="InterPro" id="IPR000534">
    <property type="entry name" value="Semialdehyde_DH_NAD-bd"/>
</dbReference>
<dbReference type="Pfam" id="PF22698">
    <property type="entry name" value="Semialdhyde_dhC_1"/>
    <property type="match status" value="1"/>
</dbReference>
<comment type="catalytic activity">
    <reaction evidence="6 7">
        <text>N-acetyl-L-glutamate 5-semialdehyde + phosphate + NADP(+) = N-acetyl-L-glutamyl 5-phosphate + NADPH + H(+)</text>
        <dbReference type="Rhea" id="RHEA:21588"/>
        <dbReference type="ChEBI" id="CHEBI:15378"/>
        <dbReference type="ChEBI" id="CHEBI:29123"/>
        <dbReference type="ChEBI" id="CHEBI:43474"/>
        <dbReference type="ChEBI" id="CHEBI:57783"/>
        <dbReference type="ChEBI" id="CHEBI:57936"/>
        <dbReference type="ChEBI" id="CHEBI:58349"/>
        <dbReference type="EC" id="1.2.1.38"/>
    </reaction>
</comment>
<comment type="similarity">
    <text evidence="7">Belongs to the NAGSA dehydrogenase family. Type 1 subfamily.</text>
</comment>
<keyword evidence="7" id="KW-0963">Cytoplasm</keyword>
<evidence type="ECO:0000256" key="3">
    <source>
        <dbReference type="ARBA" id="ARBA00022605"/>
    </source>
</evidence>
<dbReference type="InterPro" id="IPR050085">
    <property type="entry name" value="AGPR"/>
</dbReference>
<dbReference type="AlphaFoldDB" id="A0A0V8HFW0"/>
<dbReference type="Proteomes" id="UP000181997">
    <property type="component" value="Unassembled WGS sequence"/>
</dbReference>
<dbReference type="HAMAP" id="MF_00150">
    <property type="entry name" value="ArgC_type1"/>
    <property type="match status" value="1"/>
</dbReference>
<sequence length="344" mass="37760">MNVGIVGSTGYGGVELHRLLSNHPAVVECILYSSSLKGDSYAGQYPHLTGLTNGRIREIQIDEMKELDAVFLAVPAGISKEMTPKLLDGKAKVIDLSGDLRLQDPKEYEDWYKGGAADPAVLKEAVYGLTECNQVAIKEADLIANPGCFPTASLLALAPLIQNKLIKPDSIIIDAKTGLSGAGRKPSLSGHFSETQENLRIYKVHEHQHTPEIEQQLKRWDADTGPITFSTHLIPMTRGIMATVYCDLQKEKTTGELHEEYRRFYSGSPFVRIRPIGQYPGTKEVFGTNFCDIAIKADSRTGRVTIVSVIDNLIKGAAGQAVQNMNLLFGLEETAGLHYYPIYP</sequence>
<dbReference type="PANTHER" id="PTHR32338">
    <property type="entry name" value="N-ACETYL-GAMMA-GLUTAMYL-PHOSPHATE REDUCTASE, CHLOROPLASTIC-RELATED-RELATED"/>
    <property type="match status" value="1"/>
</dbReference>
<comment type="function">
    <text evidence="7">Catalyzes the NADPH-dependent reduction of N-acetyl-5-glutamyl phosphate to yield N-acetyl-L-glutamate 5-semialdehyde.</text>
</comment>
<dbReference type="EMBL" id="FMAU01000003">
    <property type="protein sequence ID" value="SCC20074.1"/>
    <property type="molecule type" value="Genomic_DNA"/>
</dbReference>
<evidence type="ECO:0000256" key="5">
    <source>
        <dbReference type="ARBA" id="ARBA00023002"/>
    </source>
</evidence>
<dbReference type="NCBIfam" id="TIGR01850">
    <property type="entry name" value="argC"/>
    <property type="match status" value="1"/>
</dbReference>
<feature type="active site" evidence="7 8">
    <location>
        <position position="148"/>
    </location>
</feature>
<evidence type="ECO:0000259" key="9">
    <source>
        <dbReference type="SMART" id="SM00859"/>
    </source>
</evidence>
<dbReference type="FunFam" id="3.30.360.10:FF:000014">
    <property type="entry name" value="N-acetyl-gamma-glutamyl-phosphate reductase"/>
    <property type="match status" value="1"/>
</dbReference>